<organism evidence="1 2">
    <name type="scientific">Tetrahymena thermophila (strain SB210)</name>
    <dbReference type="NCBI Taxonomy" id="312017"/>
    <lineage>
        <taxon>Eukaryota</taxon>
        <taxon>Sar</taxon>
        <taxon>Alveolata</taxon>
        <taxon>Ciliophora</taxon>
        <taxon>Intramacronucleata</taxon>
        <taxon>Oligohymenophorea</taxon>
        <taxon>Hymenostomatida</taxon>
        <taxon>Tetrahymenina</taxon>
        <taxon>Tetrahymenidae</taxon>
        <taxon>Tetrahymena</taxon>
    </lineage>
</organism>
<evidence type="ECO:0000313" key="2">
    <source>
        <dbReference type="Proteomes" id="UP000009168"/>
    </source>
</evidence>
<dbReference type="PANTHER" id="PTHR46984:SF1">
    <property type="entry name" value="LEUCINE-RICH REPEAT-CONTAINING PROTEIN 71"/>
    <property type="match status" value="1"/>
</dbReference>
<dbReference type="Proteomes" id="UP000009168">
    <property type="component" value="Unassembled WGS sequence"/>
</dbReference>
<dbReference type="PANTHER" id="PTHR46984">
    <property type="entry name" value="LEUCINE-RICH REPEAT-CONTAINING PROTEIN 71"/>
    <property type="match status" value="1"/>
</dbReference>
<dbReference type="KEGG" id="tet:TTHERM_00355430"/>
<dbReference type="GeneID" id="7837291"/>
<dbReference type="SUPFAM" id="SSF52047">
    <property type="entry name" value="RNI-like"/>
    <property type="match status" value="1"/>
</dbReference>
<dbReference type="AlphaFoldDB" id="Q22Y28"/>
<name>Q22Y28_TETTS</name>
<dbReference type="OrthoDB" id="120976at2759"/>
<dbReference type="InParanoid" id="Q22Y28"/>
<gene>
    <name evidence="1" type="ORF">TTHERM_00355430</name>
</gene>
<dbReference type="InterPro" id="IPR053040">
    <property type="entry name" value="LRR-containing_protein_71"/>
</dbReference>
<sequence length="393" mass="46072">MKKQSIFKKEDTLLVIQPLFNENELNPWWHYKKYSQSEIEKINQYFTSNNDFLSKDLGDNVKLNMKALAKKIGVLLPPIFAQEDSQQIDREVNDNSVSLDIIKTEPNEVDNNLKFFILNSQKLDYVTIKMLNIALLGAKIKVLRINNNVFDMNTLNELIKLIQVNKIVKLFFDWNDIEDCQNKEYFYEVLFSRCVDLELVTLRNQNINDQMLKKICSTILENNSTLKVKVLDFFQNQITNASLESLFTLLSSYTNIQYLGLGANHLSQLTPLINRIGKKVLSSEELQEYRRKEQERDAIIQRNLKQKGKNQEEVPVLDVVKDIGQDKFAYFYNEQLQHLNLIQNEYSEQDKDILEQFLANALDGFTLSISANNFEKKTIDRFKKKFGQKIQFY</sequence>
<reference evidence="2" key="1">
    <citation type="journal article" date="2006" name="PLoS Biol.">
        <title>Macronuclear genome sequence of the ciliate Tetrahymena thermophila, a model eukaryote.</title>
        <authorList>
            <person name="Eisen J.A."/>
            <person name="Coyne R.S."/>
            <person name="Wu M."/>
            <person name="Wu D."/>
            <person name="Thiagarajan M."/>
            <person name="Wortman J.R."/>
            <person name="Badger J.H."/>
            <person name="Ren Q."/>
            <person name="Amedeo P."/>
            <person name="Jones K.M."/>
            <person name="Tallon L.J."/>
            <person name="Delcher A.L."/>
            <person name="Salzberg S.L."/>
            <person name="Silva J.C."/>
            <person name="Haas B.J."/>
            <person name="Majoros W.H."/>
            <person name="Farzad M."/>
            <person name="Carlton J.M."/>
            <person name="Smith R.K. Jr."/>
            <person name="Garg J."/>
            <person name="Pearlman R.E."/>
            <person name="Karrer K.M."/>
            <person name="Sun L."/>
            <person name="Manning G."/>
            <person name="Elde N.C."/>
            <person name="Turkewitz A.P."/>
            <person name="Asai D.J."/>
            <person name="Wilkes D.E."/>
            <person name="Wang Y."/>
            <person name="Cai H."/>
            <person name="Collins K."/>
            <person name="Stewart B.A."/>
            <person name="Lee S.R."/>
            <person name="Wilamowska K."/>
            <person name="Weinberg Z."/>
            <person name="Ruzzo W.L."/>
            <person name="Wloga D."/>
            <person name="Gaertig J."/>
            <person name="Frankel J."/>
            <person name="Tsao C.-C."/>
            <person name="Gorovsky M.A."/>
            <person name="Keeling P.J."/>
            <person name="Waller R.F."/>
            <person name="Patron N.J."/>
            <person name="Cherry J.M."/>
            <person name="Stover N.A."/>
            <person name="Krieger C.J."/>
            <person name="del Toro C."/>
            <person name="Ryder H.F."/>
            <person name="Williamson S.C."/>
            <person name="Barbeau R.A."/>
            <person name="Hamilton E.P."/>
            <person name="Orias E."/>
        </authorList>
    </citation>
    <scope>NUCLEOTIDE SEQUENCE [LARGE SCALE GENOMIC DNA]</scope>
    <source>
        <strain evidence="2">SB210</strain>
    </source>
</reference>
<dbReference type="RefSeq" id="XP_001010441.2">
    <property type="nucleotide sequence ID" value="XM_001010441.2"/>
</dbReference>
<accession>Q22Y28</accession>
<keyword evidence="2" id="KW-1185">Reference proteome</keyword>
<dbReference type="InterPro" id="IPR032675">
    <property type="entry name" value="LRR_dom_sf"/>
</dbReference>
<protein>
    <submittedName>
        <fullName evidence="1">Uncharacterized protein</fullName>
    </submittedName>
</protein>
<dbReference type="Gene3D" id="3.80.10.10">
    <property type="entry name" value="Ribonuclease Inhibitor"/>
    <property type="match status" value="1"/>
</dbReference>
<dbReference type="EMBL" id="GG662749">
    <property type="protein sequence ID" value="EAR90196.2"/>
    <property type="molecule type" value="Genomic_DNA"/>
</dbReference>
<dbReference type="HOGENOM" id="CLU_981714_0_0_1"/>
<proteinExistence type="predicted"/>
<evidence type="ECO:0000313" key="1">
    <source>
        <dbReference type="EMBL" id="EAR90196.2"/>
    </source>
</evidence>